<feature type="transmembrane region" description="Helical" evidence="1">
    <location>
        <begin position="170"/>
        <end position="191"/>
    </location>
</feature>
<keyword evidence="1" id="KW-0812">Transmembrane</keyword>
<evidence type="ECO:0000313" key="3">
    <source>
        <dbReference type="Proteomes" id="UP000001551"/>
    </source>
</evidence>
<feature type="transmembrane region" description="Helical" evidence="1">
    <location>
        <begin position="86"/>
        <end position="105"/>
    </location>
</feature>
<accession>E6U8Q9</accession>
<keyword evidence="1" id="KW-1133">Transmembrane helix</keyword>
<keyword evidence="1" id="KW-0472">Membrane</keyword>
<dbReference type="Proteomes" id="UP000001551">
    <property type="component" value="Chromosome"/>
</dbReference>
<feature type="transmembrane region" description="Helical" evidence="1">
    <location>
        <begin position="6"/>
        <end position="26"/>
    </location>
</feature>
<dbReference type="eggNOG" id="COG4194">
    <property type="taxonomic scope" value="Bacteria"/>
</dbReference>
<dbReference type="KEGG" id="eha:Ethha_1609"/>
<proteinExistence type="predicted"/>
<name>E6U8Q9_ETHHY</name>
<dbReference type="EMBL" id="CP002400">
    <property type="protein sequence ID" value="ADU27144.1"/>
    <property type="molecule type" value="Genomic_DNA"/>
</dbReference>
<organism evidence="2 3">
    <name type="scientific">Ethanoligenens harbinense (strain DSM 18485 / JCM 12961 / CGMCC 1.5033 / YUAN-3)</name>
    <dbReference type="NCBI Taxonomy" id="663278"/>
    <lineage>
        <taxon>Bacteria</taxon>
        <taxon>Bacillati</taxon>
        <taxon>Bacillota</taxon>
        <taxon>Clostridia</taxon>
        <taxon>Eubacteriales</taxon>
        <taxon>Oscillospiraceae</taxon>
        <taxon>Ethanoligenens</taxon>
    </lineage>
</organism>
<dbReference type="HOGENOM" id="CLU_902377_0_0_9"/>
<keyword evidence="3" id="KW-1185">Reference proteome</keyword>
<protein>
    <recommendedName>
        <fullName evidence="4">DUF5808 domain-containing protein</fullName>
    </recommendedName>
</protein>
<evidence type="ECO:0000256" key="1">
    <source>
        <dbReference type="SAM" id="Phobius"/>
    </source>
</evidence>
<evidence type="ECO:0000313" key="2">
    <source>
        <dbReference type="EMBL" id="ADU27144.1"/>
    </source>
</evidence>
<dbReference type="STRING" id="663278.Ethha_1609"/>
<reference evidence="2 3" key="1">
    <citation type="submission" date="2010-12" db="EMBL/GenBank/DDBJ databases">
        <title>Complete sequence of Ethanoligenens harbinense YUAN-3.</title>
        <authorList>
            <person name="Lucas S."/>
            <person name="Copeland A."/>
            <person name="Lapidus A."/>
            <person name="Cheng J.-F."/>
            <person name="Bruce D."/>
            <person name="Goodwin L."/>
            <person name="Pitluck S."/>
            <person name="Chertkov O."/>
            <person name="Misra M."/>
            <person name="Detter J.C."/>
            <person name="Han C."/>
            <person name="Tapia R."/>
            <person name="Land M."/>
            <person name="Hauser L."/>
            <person name="Jeffries C."/>
            <person name="Kyrpides N."/>
            <person name="Ivanova N."/>
            <person name="Mikhailova N."/>
            <person name="Wang A."/>
            <person name="Mouttaki H."/>
            <person name="He Z."/>
            <person name="Zhou J."/>
            <person name="Hemme C.L."/>
            <person name="Woyke T."/>
        </authorList>
    </citation>
    <scope>NUCLEOTIDE SEQUENCE [LARGE SCALE GENOMIC DNA]</scope>
    <source>
        <strain evidence="3">DSM 18485 / JCM 12961 / CGMCC 1.5033 / YUAN-3</strain>
    </source>
</reference>
<dbReference type="RefSeq" id="WP_013485499.1">
    <property type="nucleotide sequence ID" value="NC_014828.1"/>
</dbReference>
<sequence length="308" mass="34151">MSVLSWFFLGIGVFALAMLAVLQHGFGQAYNSRLFGVKIPSEETGSPVFQAIRKAYRRQGRRMLLVAAATCWVPVLFGRFPSLSFLYWIVWLFLFYYLAVLRPYIAANRSMAACKAESGWAALPGREPWEDDRYWKYGLFYCNPNDPSACVPGQVRNGMTFNLGSRKGRAGFIALCTVITAVLIGLCAFLMPIDFSTPRFSLAHGSVVVNYPVFGTSIPLANIESVSLTTAEPDTSYHTNGAGTSQWARGTFVHDGKKMTVFIYCGRPPYIKAMLKDGSAFYFNEKAPADTRSEYAHLRQALGWTAAG</sequence>
<gene>
    <name evidence="2" type="ordered locus">Ethha_1609</name>
</gene>
<evidence type="ECO:0008006" key="4">
    <source>
        <dbReference type="Google" id="ProtNLM"/>
    </source>
</evidence>
<feature type="transmembrane region" description="Helical" evidence="1">
    <location>
        <begin position="63"/>
        <end position="80"/>
    </location>
</feature>
<dbReference type="AlphaFoldDB" id="E6U8Q9"/>